<dbReference type="EMBL" id="OZ021736">
    <property type="protein sequence ID" value="CAK9314532.1"/>
    <property type="molecule type" value="Genomic_DNA"/>
</dbReference>
<organism evidence="2 3">
    <name type="scientific">Citrullus colocynthis</name>
    <name type="common">colocynth</name>
    <dbReference type="NCBI Taxonomy" id="252529"/>
    <lineage>
        <taxon>Eukaryota</taxon>
        <taxon>Viridiplantae</taxon>
        <taxon>Streptophyta</taxon>
        <taxon>Embryophyta</taxon>
        <taxon>Tracheophyta</taxon>
        <taxon>Spermatophyta</taxon>
        <taxon>Magnoliopsida</taxon>
        <taxon>eudicotyledons</taxon>
        <taxon>Gunneridae</taxon>
        <taxon>Pentapetalae</taxon>
        <taxon>rosids</taxon>
        <taxon>fabids</taxon>
        <taxon>Cucurbitales</taxon>
        <taxon>Cucurbitaceae</taxon>
        <taxon>Benincaseae</taxon>
        <taxon>Citrullus</taxon>
    </lineage>
</organism>
<reference evidence="2 3" key="1">
    <citation type="submission" date="2024-03" db="EMBL/GenBank/DDBJ databases">
        <authorList>
            <person name="Gkanogiannis A."/>
            <person name="Becerra Lopez-Lavalle L."/>
        </authorList>
    </citation>
    <scope>NUCLEOTIDE SEQUENCE [LARGE SCALE GENOMIC DNA]</scope>
</reference>
<keyword evidence="3" id="KW-1185">Reference proteome</keyword>
<protein>
    <submittedName>
        <fullName evidence="2">Uncharacterized protein</fullName>
    </submittedName>
</protein>
<sequence length="181" mass="20377">MKAEGRDDSKQGFVLGKRKRRSLVMKNQLLSNMARTLDYGTTPSRQPFQTYCPIIRLIIPMIMVVYWLLASVIQQCHDHRFKCHIVAFGFSKYSSFNSFSFFYDFLFSVVSSLSAKGISNLAGVLSSYPFLGFFGYLLNYAWVLGSWFATCVVVNTSKSLKSSLDAGSAEEAEQPIPNSSR</sequence>
<keyword evidence="1" id="KW-1133">Transmembrane helix</keyword>
<feature type="transmembrane region" description="Helical" evidence="1">
    <location>
        <begin position="54"/>
        <end position="73"/>
    </location>
</feature>
<keyword evidence="1" id="KW-0472">Membrane</keyword>
<accession>A0ABP0Y3J4</accession>
<evidence type="ECO:0000256" key="1">
    <source>
        <dbReference type="SAM" id="Phobius"/>
    </source>
</evidence>
<proteinExistence type="predicted"/>
<evidence type="ECO:0000313" key="2">
    <source>
        <dbReference type="EMBL" id="CAK9314532.1"/>
    </source>
</evidence>
<keyword evidence="1" id="KW-0812">Transmembrane</keyword>
<feature type="transmembrane region" description="Helical" evidence="1">
    <location>
        <begin position="94"/>
        <end position="113"/>
    </location>
</feature>
<name>A0ABP0Y3J4_9ROSI</name>
<feature type="transmembrane region" description="Helical" evidence="1">
    <location>
        <begin position="133"/>
        <end position="154"/>
    </location>
</feature>
<evidence type="ECO:0000313" key="3">
    <source>
        <dbReference type="Proteomes" id="UP001642487"/>
    </source>
</evidence>
<gene>
    <name evidence="2" type="ORF">CITCOLO1_LOCUS6291</name>
</gene>
<dbReference type="Proteomes" id="UP001642487">
    <property type="component" value="Chromosome 2"/>
</dbReference>